<keyword evidence="2" id="KW-0472">Membrane</keyword>
<evidence type="ECO:0000256" key="2">
    <source>
        <dbReference type="SAM" id="Phobius"/>
    </source>
</evidence>
<dbReference type="KEGG" id="npz:ACX27_17210"/>
<dbReference type="OrthoDB" id="490375at2"/>
<feature type="compositionally biased region" description="Low complexity" evidence="1">
    <location>
        <begin position="1"/>
        <end position="19"/>
    </location>
</feature>
<protein>
    <submittedName>
        <fullName evidence="3">Uncharacterized protein</fullName>
    </submittedName>
</protein>
<feature type="compositionally biased region" description="Polar residues" evidence="1">
    <location>
        <begin position="20"/>
        <end position="30"/>
    </location>
</feature>
<keyword evidence="2" id="KW-1133">Transmembrane helix</keyword>
<evidence type="ECO:0000313" key="3">
    <source>
        <dbReference type="EMBL" id="ALF54184.1"/>
    </source>
</evidence>
<accession>A0A0M4SYC1</accession>
<dbReference type="PATRIC" id="fig|224013.5.peg.4121"/>
<dbReference type="AlphaFoldDB" id="A0A0M4SYC1"/>
<reference evidence="3 4" key="2">
    <citation type="journal article" date="2016" name="Genome Announc.">
        <title>Draft Genome Sequence of the N2-Fixing Cyanobacterium Nostoc piscinale CENA21, Isolated from the Brazilian Amazon Floodplain.</title>
        <authorList>
            <person name="Leao T."/>
            <person name="Guimaraes P.I."/>
            <person name="de Melo A.G."/>
            <person name="Ramos R.T."/>
            <person name="Leao P.N."/>
            <person name="Silva A."/>
            <person name="Fiore M.F."/>
            <person name="Schneider M.P."/>
        </authorList>
    </citation>
    <scope>NUCLEOTIDE SEQUENCE [LARGE SCALE GENOMIC DNA]</scope>
    <source>
        <strain evidence="3 4">CENA21</strain>
    </source>
</reference>
<feature type="transmembrane region" description="Helical" evidence="2">
    <location>
        <begin position="44"/>
        <end position="70"/>
    </location>
</feature>
<evidence type="ECO:0000313" key="4">
    <source>
        <dbReference type="Proteomes" id="UP000062645"/>
    </source>
</evidence>
<reference evidence="4" key="1">
    <citation type="submission" date="2015-07" db="EMBL/GenBank/DDBJ databases">
        <title>Genome Of Nitrogen-Fixing Cyanobacterium Nostoc piscinale CENA21 From Solimoes/Amazon River Floodplain Sediments And Comparative Genomics To Uncover Biosynthetic Natural Products Potential.</title>
        <authorList>
            <person name="Leao T.F."/>
            <person name="Leao P.N."/>
            <person name="Guimaraes P.I."/>
            <person name="de Melo A.G.C."/>
            <person name="Ramos R.T.J."/>
            <person name="Silva A."/>
            <person name="Fiore M.F."/>
            <person name="Schneider M.P.C."/>
        </authorList>
    </citation>
    <scope>NUCLEOTIDE SEQUENCE [LARGE SCALE GENOMIC DNA]</scope>
    <source>
        <strain evidence="4">CENA21</strain>
    </source>
</reference>
<name>A0A0M4SYC1_9NOSO</name>
<dbReference type="EMBL" id="CP012036">
    <property type="protein sequence ID" value="ALF54184.1"/>
    <property type="molecule type" value="Genomic_DNA"/>
</dbReference>
<proteinExistence type="predicted"/>
<dbReference type="Proteomes" id="UP000062645">
    <property type="component" value="Chromosome"/>
</dbReference>
<organism evidence="3 4">
    <name type="scientific">Nostoc piscinale CENA21</name>
    <dbReference type="NCBI Taxonomy" id="224013"/>
    <lineage>
        <taxon>Bacteria</taxon>
        <taxon>Bacillati</taxon>
        <taxon>Cyanobacteriota</taxon>
        <taxon>Cyanophyceae</taxon>
        <taxon>Nostocales</taxon>
        <taxon>Nostocaceae</taxon>
        <taxon>Nostoc</taxon>
    </lineage>
</organism>
<feature type="region of interest" description="Disordered" evidence="1">
    <location>
        <begin position="1"/>
        <end position="30"/>
    </location>
</feature>
<gene>
    <name evidence="3" type="ORF">ACX27_17210</name>
</gene>
<evidence type="ECO:0000256" key="1">
    <source>
        <dbReference type="SAM" id="MobiDB-lite"/>
    </source>
</evidence>
<keyword evidence="4" id="KW-1185">Reference proteome</keyword>
<dbReference type="RefSeq" id="WP_062294696.1">
    <property type="nucleotide sequence ID" value="NZ_CP012036.1"/>
</dbReference>
<sequence length="91" mass="9492">MKTSLSTSTNSQASTQTSQLIPVSSSTMENPSAWIRDGYSPTEIILAAAFLTSLLMGGTATLIMAITGLVKTLVPAINQTQSSSAKAKNRT</sequence>
<keyword evidence="2" id="KW-0812">Transmembrane</keyword>